<organism evidence="2 3">
    <name type="scientific">Porites evermanni</name>
    <dbReference type="NCBI Taxonomy" id="104178"/>
    <lineage>
        <taxon>Eukaryota</taxon>
        <taxon>Metazoa</taxon>
        <taxon>Cnidaria</taxon>
        <taxon>Anthozoa</taxon>
        <taxon>Hexacorallia</taxon>
        <taxon>Scleractinia</taxon>
        <taxon>Fungiina</taxon>
        <taxon>Poritidae</taxon>
        <taxon>Porites</taxon>
    </lineage>
</organism>
<protein>
    <recommendedName>
        <fullName evidence="1">DED domain-containing protein</fullName>
    </recommendedName>
</protein>
<dbReference type="Proteomes" id="UP001159427">
    <property type="component" value="Unassembled WGS sequence"/>
</dbReference>
<feature type="non-terminal residue" evidence="2">
    <location>
        <position position="1"/>
    </location>
</feature>
<proteinExistence type="predicted"/>
<accession>A0ABN8LPZ3</accession>
<dbReference type="InterPro" id="IPR011029">
    <property type="entry name" value="DEATH-like_dom_sf"/>
</dbReference>
<dbReference type="Pfam" id="PF01335">
    <property type="entry name" value="DED"/>
    <property type="match status" value="1"/>
</dbReference>
<gene>
    <name evidence="2" type="ORF">PEVE_00038108</name>
</gene>
<evidence type="ECO:0000259" key="1">
    <source>
        <dbReference type="PROSITE" id="PS50168"/>
    </source>
</evidence>
<reference evidence="2 3" key="1">
    <citation type="submission" date="2022-05" db="EMBL/GenBank/DDBJ databases">
        <authorList>
            <consortium name="Genoscope - CEA"/>
            <person name="William W."/>
        </authorList>
    </citation>
    <scope>NUCLEOTIDE SEQUENCE [LARGE SCALE GENOMIC DNA]</scope>
</reference>
<keyword evidence="3" id="KW-1185">Reference proteome</keyword>
<feature type="domain" description="DED" evidence="1">
    <location>
        <begin position="9"/>
        <end position="83"/>
    </location>
</feature>
<dbReference type="SMART" id="SM00031">
    <property type="entry name" value="DED"/>
    <property type="match status" value="1"/>
</dbReference>
<evidence type="ECO:0000313" key="2">
    <source>
        <dbReference type="EMBL" id="CAH3017524.1"/>
    </source>
</evidence>
<dbReference type="InterPro" id="IPR001875">
    <property type="entry name" value="DED_dom"/>
</dbReference>
<dbReference type="Gene3D" id="1.10.533.10">
    <property type="entry name" value="Death Domain, Fas"/>
    <property type="match status" value="1"/>
</dbReference>
<dbReference type="PROSITE" id="PS50168">
    <property type="entry name" value="DED"/>
    <property type="match status" value="1"/>
</dbReference>
<name>A0ABN8LPZ3_9CNID</name>
<dbReference type="EMBL" id="CALNXI010000064">
    <property type="protein sequence ID" value="CAH3017524.1"/>
    <property type="molecule type" value="Genomic_DNA"/>
</dbReference>
<sequence>SIIGNLKRAFRAVLLQISRSLEKDQQEELRFYYKELIVTGNTGALSILSSLEDAGKISWSDVSFLKEGLREVRRLDLESNLTEYEIKRNLTVLLHSYSKKRQGMEPSPQLAPDIADNADKVIGYLLMIMTNIERHGFDVSKEVRSLVETREDIENLMLEFEDASDQKLSESWSKLTLLIVISGEIVADVALANEEHRQKQEMKLLSTLTEHLYFLILRLGSWKQFCNHVEERYRRVYDQENPVLDADVINLTVKRKIEEIVHHLKETTFFS</sequence>
<comment type="caution">
    <text evidence="2">The sequence shown here is derived from an EMBL/GenBank/DDBJ whole genome shotgun (WGS) entry which is preliminary data.</text>
</comment>
<evidence type="ECO:0000313" key="3">
    <source>
        <dbReference type="Proteomes" id="UP001159427"/>
    </source>
</evidence>
<dbReference type="SUPFAM" id="SSF47986">
    <property type="entry name" value="DEATH domain"/>
    <property type="match status" value="1"/>
</dbReference>